<keyword evidence="1 4" id="KW-0812">Transmembrane</keyword>
<evidence type="ECO:0000256" key="4">
    <source>
        <dbReference type="SAM" id="Phobius"/>
    </source>
</evidence>
<dbReference type="InterPro" id="IPR036259">
    <property type="entry name" value="MFS_trans_sf"/>
</dbReference>
<gene>
    <name evidence="6" type="ORF">PYU98_15115</name>
</gene>
<evidence type="ECO:0000259" key="5">
    <source>
        <dbReference type="PROSITE" id="PS50850"/>
    </source>
</evidence>
<evidence type="ECO:0000313" key="7">
    <source>
        <dbReference type="Proteomes" id="UP001213721"/>
    </source>
</evidence>
<sequence>MALGLWGMVGAAGAALGPLIGGALLAHFWWGSNVPVMLIVLPQVFLLLPRTEQTTPGS</sequence>
<dbReference type="Proteomes" id="UP001213721">
    <property type="component" value="Chromosome"/>
</dbReference>
<dbReference type="SUPFAM" id="SSF103473">
    <property type="entry name" value="MFS general substrate transporter"/>
    <property type="match status" value="1"/>
</dbReference>
<reference evidence="6" key="1">
    <citation type="submission" date="2023-02" db="EMBL/GenBank/DDBJ databases">
        <title>The sequence of Aeromonas allosaccharophila K520.</title>
        <authorList>
            <person name="Luo X."/>
        </authorList>
    </citation>
    <scope>NUCLEOTIDE SEQUENCE</scope>
    <source>
        <strain evidence="6">K520</strain>
    </source>
</reference>
<dbReference type="Gene3D" id="1.20.1720.10">
    <property type="entry name" value="Multidrug resistance protein D"/>
    <property type="match status" value="1"/>
</dbReference>
<feature type="domain" description="Major facilitator superfamily (MFS) profile" evidence="5">
    <location>
        <begin position="1"/>
        <end position="58"/>
    </location>
</feature>
<accession>A0AAX3NNW1</accession>
<keyword evidence="2 4" id="KW-1133">Transmembrane helix</keyword>
<evidence type="ECO:0000313" key="6">
    <source>
        <dbReference type="EMBL" id="WED75265.1"/>
    </source>
</evidence>
<dbReference type="AlphaFoldDB" id="A0AAX3NNW1"/>
<proteinExistence type="predicted"/>
<evidence type="ECO:0000256" key="3">
    <source>
        <dbReference type="ARBA" id="ARBA00023136"/>
    </source>
</evidence>
<organism evidence="6 7">
    <name type="scientific">Aeromonas allosaccharophila</name>
    <dbReference type="NCBI Taxonomy" id="656"/>
    <lineage>
        <taxon>Bacteria</taxon>
        <taxon>Pseudomonadati</taxon>
        <taxon>Pseudomonadota</taxon>
        <taxon>Gammaproteobacteria</taxon>
        <taxon>Aeromonadales</taxon>
        <taxon>Aeromonadaceae</taxon>
        <taxon>Aeromonas</taxon>
    </lineage>
</organism>
<dbReference type="PROSITE" id="PS50850">
    <property type="entry name" value="MFS"/>
    <property type="match status" value="1"/>
</dbReference>
<keyword evidence="3 4" id="KW-0472">Membrane</keyword>
<evidence type="ECO:0000256" key="2">
    <source>
        <dbReference type="ARBA" id="ARBA00022989"/>
    </source>
</evidence>
<dbReference type="RefSeq" id="WP_275056552.1">
    <property type="nucleotide sequence ID" value="NZ_CP118988.1"/>
</dbReference>
<feature type="transmembrane region" description="Helical" evidence="4">
    <location>
        <begin position="24"/>
        <end position="48"/>
    </location>
</feature>
<name>A0AAX3NNW1_9GAMM</name>
<evidence type="ECO:0000256" key="1">
    <source>
        <dbReference type="ARBA" id="ARBA00022692"/>
    </source>
</evidence>
<protein>
    <recommendedName>
        <fullName evidence="5">Major facilitator superfamily (MFS) profile domain-containing protein</fullName>
    </recommendedName>
</protein>
<dbReference type="InterPro" id="IPR020846">
    <property type="entry name" value="MFS_dom"/>
</dbReference>
<dbReference type="EMBL" id="CP118988">
    <property type="protein sequence ID" value="WED75265.1"/>
    <property type="molecule type" value="Genomic_DNA"/>
</dbReference>
<dbReference type="GO" id="GO:0022857">
    <property type="term" value="F:transmembrane transporter activity"/>
    <property type="evidence" value="ECO:0007669"/>
    <property type="project" value="InterPro"/>
</dbReference>